<feature type="compositionally biased region" description="Polar residues" evidence="9">
    <location>
        <begin position="225"/>
        <end position="237"/>
    </location>
</feature>
<evidence type="ECO:0000256" key="9">
    <source>
        <dbReference type="SAM" id="MobiDB-lite"/>
    </source>
</evidence>
<accession>A0AAV8X424</accession>
<dbReference type="FunFam" id="1.10.10.60:FF:000068">
    <property type="entry name" value="Orthodenticle homeobox 1"/>
    <property type="match status" value="1"/>
</dbReference>
<sequence>MNPRKQRRERTTFTRAQLDILESLFLKTRYPDIFMREEVALKISLPESRVQVWFKNRRAKMRQQQHQSENQEGKSNPSAGLKPKPKKKSPTPVRTTEVVPSTSIPTPSTSVSPPVVKTETVQSPNYRHSGNLTPLGSNTSSVITTPSPPITPGSNAYQNDCYNSINWYPNSHNTSPQYYSPNYNPAYYPQMDYFSQPNCPNQMQMSNHVSGTYQMTGYPSMPMSTTAHHQNLSNASTRLDPRNPADYNMDYMNHMP</sequence>
<dbReference type="PROSITE" id="PS00027">
    <property type="entry name" value="HOMEOBOX_1"/>
    <property type="match status" value="1"/>
</dbReference>
<evidence type="ECO:0000256" key="3">
    <source>
        <dbReference type="ARBA" id="ARBA00022902"/>
    </source>
</evidence>
<dbReference type="PROSITE" id="PS50071">
    <property type="entry name" value="HOMEOBOX_2"/>
    <property type="match status" value="1"/>
</dbReference>
<evidence type="ECO:0000256" key="4">
    <source>
        <dbReference type="ARBA" id="ARBA00023125"/>
    </source>
</evidence>
<keyword evidence="4 7" id="KW-0238">DNA-binding</keyword>
<keyword evidence="12" id="KW-1185">Reference proteome</keyword>
<keyword evidence="3" id="KW-0524">Neurogenesis</keyword>
<dbReference type="InterPro" id="IPR017970">
    <property type="entry name" value="Homeobox_CS"/>
</dbReference>
<feature type="region of interest" description="Disordered" evidence="9">
    <location>
        <begin position="58"/>
        <end position="115"/>
    </location>
</feature>
<evidence type="ECO:0000313" key="12">
    <source>
        <dbReference type="Proteomes" id="UP001162156"/>
    </source>
</evidence>
<dbReference type="Proteomes" id="UP001162156">
    <property type="component" value="Unassembled WGS sequence"/>
</dbReference>
<proteinExistence type="predicted"/>
<keyword evidence="5 7" id="KW-0371">Homeobox</keyword>
<dbReference type="GO" id="GO:0045944">
    <property type="term" value="P:positive regulation of transcription by RNA polymerase II"/>
    <property type="evidence" value="ECO:0007669"/>
    <property type="project" value="UniProtKB-ARBA"/>
</dbReference>
<evidence type="ECO:0000256" key="2">
    <source>
        <dbReference type="ARBA" id="ARBA00022473"/>
    </source>
</evidence>
<dbReference type="GO" id="GO:0007399">
    <property type="term" value="P:nervous system development"/>
    <property type="evidence" value="ECO:0007669"/>
    <property type="project" value="UniProtKB-KW"/>
</dbReference>
<dbReference type="GO" id="GO:0000981">
    <property type="term" value="F:DNA-binding transcription factor activity, RNA polymerase II-specific"/>
    <property type="evidence" value="ECO:0007669"/>
    <property type="project" value="InterPro"/>
</dbReference>
<dbReference type="PANTHER" id="PTHR45793:SF5">
    <property type="entry name" value="HOMEOTIC PROTEIN OCELLILESS"/>
    <property type="match status" value="1"/>
</dbReference>
<feature type="compositionally biased region" description="Low complexity" evidence="9">
    <location>
        <begin position="90"/>
        <end position="115"/>
    </location>
</feature>
<feature type="DNA-binding region" description="Homeobox" evidence="7">
    <location>
        <begin position="6"/>
        <end position="65"/>
    </location>
</feature>
<reference evidence="11" key="1">
    <citation type="journal article" date="2023" name="Insect Mol. Biol.">
        <title>Genome sequencing provides insights into the evolution of gene families encoding plant cell wall-degrading enzymes in longhorned beetles.</title>
        <authorList>
            <person name="Shin N.R."/>
            <person name="Okamura Y."/>
            <person name="Kirsch R."/>
            <person name="Pauchet Y."/>
        </authorList>
    </citation>
    <scope>NUCLEOTIDE SEQUENCE</scope>
    <source>
        <strain evidence="11">RBIC_L_NR</strain>
    </source>
</reference>
<dbReference type="InterPro" id="IPR001356">
    <property type="entry name" value="HD"/>
</dbReference>
<comment type="subcellular location">
    <subcellularLocation>
        <location evidence="1 7 8">Nucleus</location>
    </subcellularLocation>
</comment>
<evidence type="ECO:0000256" key="8">
    <source>
        <dbReference type="RuleBase" id="RU000682"/>
    </source>
</evidence>
<keyword evidence="6 7" id="KW-0539">Nucleus</keyword>
<dbReference type="InterPro" id="IPR009057">
    <property type="entry name" value="Homeodomain-like_sf"/>
</dbReference>
<evidence type="ECO:0000256" key="7">
    <source>
        <dbReference type="PROSITE-ProRule" id="PRU00108"/>
    </source>
</evidence>
<gene>
    <name evidence="11" type="ORF">NQ314_014214</name>
</gene>
<dbReference type="PANTHER" id="PTHR45793">
    <property type="entry name" value="HOMEOBOX PROTEIN"/>
    <property type="match status" value="1"/>
</dbReference>
<dbReference type="Pfam" id="PF00046">
    <property type="entry name" value="Homeodomain"/>
    <property type="match status" value="1"/>
</dbReference>
<dbReference type="SUPFAM" id="SSF46689">
    <property type="entry name" value="Homeodomain-like"/>
    <property type="match status" value="1"/>
</dbReference>
<dbReference type="GO" id="GO:0005634">
    <property type="term" value="C:nucleus"/>
    <property type="evidence" value="ECO:0007669"/>
    <property type="project" value="UniProtKB-SubCell"/>
</dbReference>
<evidence type="ECO:0000259" key="10">
    <source>
        <dbReference type="PROSITE" id="PS50071"/>
    </source>
</evidence>
<keyword evidence="2" id="KW-0217">Developmental protein</keyword>
<dbReference type="CDD" id="cd00086">
    <property type="entry name" value="homeodomain"/>
    <property type="match status" value="1"/>
</dbReference>
<evidence type="ECO:0000256" key="5">
    <source>
        <dbReference type="ARBA" id="ARBA00023155"/>
    </source>
</evidence>
<dbReference type="SMART" id="SM00389">
    <property type="entry name" value="HOX"/>
    <property type="match status" value="1"/>
</dbReference>
<organism evidence="11 12">
    <name type="scientific">Rhamnusium bicolor</name>
    <dbReference type="NCBI Taxonomy" id="1586634"/>
    <lineage>
        <taxon>Eukaryota</taxon>
        <taxon>Metazoa</taxon>
        <taxon>Ecdysozoa</taxon>
        <taxon>Arthropoda</taxon>
        <taxon>Hexapoda</taxon>
        <taxon>Insecta</taxon>
        <taxon>Pterygota</taxon>
        <taxon>Neoptera</taxon>
        <taxon>Endopterygota</taxon>
        <taxon>Coleoptera</taxon>
        <taxon>Polyphaga</taxon>
        <taxon>Cucujiformia</taxon>
        <taxon>Chrysomeloidea</taxon>
        <taxon>Cerambycidae</taxon>
        <taxon>Lepturinae</taxon>
        <taxon>Rhagiini</taxon>
        <taxon>Rhamnusium</taxon>
    </lineage>
</organism>
<protein>
    <recommendedName>
        <fullName evidence="10">Homeobox domain-containing protein</fullName>
    </recommendedName>
</protein>
<name>A0AAV8X424_9CUCU</name>
<evidence type="ECO:0000256" key="6">
    <source>
        <dbReference type="ARBA" id="ARBA00023242"/>
    </source>
</evidence>
<dbReference type="GO" id="GO:0000978">
    <property type="term" value="F:RNA polymerase II cis-regulatory region sequence-specific DNA binding"/>
    <property type="evidence" value="ECO:0007669"/>
    <property type="project" value="TreeGrafter"/>
</dbReference>
<evidence type="ECO:0000313" key="11">
    <source>
        <dbReference type="EMBL" id="KAJ8933110.1"/>
    </source>
</evidence>
<dbReference type="AlphaFoldDB" id="A0AAV8X424"/>
<feature type="domain" description="Homeobox" evidence="10">
    <location>
        <begin position="4"/>
        <end position="64"/>
    </location>
</feature>
<dbReference type="Gene3D" id="1.10.10.60">
    <property type="entry name" value="Homeodomain-like"/>
    <property type="match status" value="1"/>
</dbReference>
<feature type="region of interest" description="Disordered" evidence="9">
    <location>
        <begin position="225"/>
        <end position="247"/>
    </location>
</feature>
<evidence type="ECO:0000256" key="1">
    <source>
        <dbReference type="ARBA" id="ARBA00004123"/>
    </source>
</evidence>
<dbReference type="EMBL" id="JANEYF010003921">
    <property type="protein sequence ID" value="KAJ8933110.1"/>
    <property type="molecule type" value="Genomic_DNA"/>
</dbReference>
<comment type="caution">
    <text evidence="11">The sequence shown here is derived from an EMBL/GenBank/DDBJ whole genome shotgun (WGS) entry which is preliminary data.</text>
</comment>
<feature type="compositionally biased region" description="Polar residues" evidence="9">
    <location>
        <begin position="64"/>
        <end position="78"/>
    </location>
</feature>